<feature type="compositionally biased region" description="Basic and acidic residues" evidence="1">
    <location>
        <begin position="1"/>
        <end position="56"/>
    </location>
</feature>
<proteinExistence type="predicted"/>
<feature type="region of interest" description="Disordered" evidence="1">
    <location>
        <begin position="1"/>
        <end position="64"/>
    </location>
</feature>
<dbReference type="AlphaFoldDB" id="A0A6J4TKF3"/>
<dbReference type="EMBL" id="CADCVS010000436">
    <property type="protein sequence ID" value="CAA9525770.1"/>
    <property type="molecule type" value="Genomic_DNA"/>
</dbReference>
<name>A0A6J4TKF3_9ACTN</name>
<gene>
    <name evidence="2" type="ORF">AVDCRST_MAG30-3360</name>
</gene>
<protein>
    <submittedName>
        <fullName evidence="2">Uncharacterized protein</fullName>
    </submittedName>
</protein>
<evidence type="ECO:0000313" key="2">
    <source>
        <dbReference type="EMBL" id="CAA9525770.1"/>
    </source>
</evidence>
<organism evidence="2">
    <name type="scientific">uncultured Solirubrobacteraceae bacterium</name>
    <dbReference type="NCBI Taxonomy" id="1162706"/>
    <lineage>
        <taxon>Bacteria</taxon>
        <taxon>Bacillati</taxon>
        <taxon>Actinomycetota</taxon>
        <taxon>Thermoleophilia</taxon>
        <taxon>Solirubrobacterales</taxon>
        <taxon>Solirubrobacteraceae</taxon>
        <taxon>environmental samples</taxon>
    </lineage>
</organism>
<reference evidence="2" key="1">
    <citation type="submission" date="2020-02" db="EMBL/GenBank/DDBJ databases">
        <authorList>
            <person name="Meier V. D."/>
        </authorList>
    </citation>
    <scope>NUCLEOTIDE SEQUENCE</scope>
    <source>
        <strain evidence="2">AVDCRST_MAG30</strain>
    </source>
</reference>
<accession>A0A6J4TKF3</accession>
<evidence type="ECO:0000256" key="1">
    <source>
        <dbReference type="SAM" id="MobiDB-lite"/>
    </source>
</evidence>
<sequence length="64" mass="7399">MPDPKTEELRLDQIQRAREEHARAKDSPLEEETEQHARRAERASYLKEKLDERAAAEDAAEAPD</sequence>